<evidence type="ECO:0000313" key="2">
    <source>
        <dbReference type="Proteomes" id="UP001314170"/>
    </source>
</evidence>
<reference evidence="1 2" key="1">
    <citation type="submission" date="2024-01" db="EMBL/GenBank/DDBJ databases">
        <authorList>
            <person name="Waweru B."/>
        </authorList>
    </citation>
    <scope>NUCLEOTIDE SEQUENCE [LARGE SCALE GENOMIC DNA]</scope>
</reference>
<sequence length="64" mass="7150">MIKVRSTLDFLPGLKFMAASAEISDGDHDAVELMVCLCDASASAPAPDEISGDDYLLRREWWRY</sequence>
<protein>
    <submittedName>
        <fullName evidence="1">Uncharacterized protein</fullName>
    </submittedName>
</protein>
<proteinExistence type="predicted"/>
<gene>
    <name evidence="1" type="ORF">DCAF_LOCUS1277</name>
</gene>
<accession>A0AAV1QRL4</accession>
<organism evidence="1 2">
    <name type="scientific">Dovyalis caffra</name>
    <dbReference type="NCBI Taxonomy" id="77055"/>
    <lineage>
        <taxon>Eukaryota</taxon>
        <taxon>Viridiplantae</taxon>
        <taxon>Streptophyta</taxon>
        <taxon>Embryophyta</taxon>
        <taxon>Tracheophyta</taxon>
        <taxon>Spermatophyta</taxon>
        <taxon>Magnoliopsida</taxon>
        <taxon>eudicotyledons</taxon>
        <taxon>Gunneridae</taxon>
        <taxon>Pentapetalae</taxon>
        <taxon>rosids</taxon>
        <taxon>fabids</taxon>
        <taxon>Malpighiales</taxon>
        <taxon>Salicaceae</taxon>
        <taxon>Flacourtieae</taxon>
        <taxon>Dovyalis</taxon>
    </lineage>
</organism>
<name>A0AAV1QRL4_9ROSI</name>
<dbReference type="Proteomes" id="UP001314170">
    <property type="component" value="Unassembled WGS sequence"/>
</dbReference>
<dbReference type="EMBL" id="CAWUPB010000130">
    <property type="protein sequence ID" value="CAK7323648.1"/>
    <property type="molecule type" value="Genomic_DNA"/>
</dbReference>
<keyword evidence="2" id="KW-1185">Reference proteome</keyword>
<comment type="caution">
    <text evidence="1">The sequence shown here is derived from an EMBL/GenBank/DDBJ whole genome shotgun (WGS) entry which is preliminary data.</text>
</comment>
<dbReference type="AlphaFoldDB" id="A0AAV1QRL4"/>
<evidence type="ECO:0000313" key="1">
    <source>
        <dbReference type="EMBL" id="CAK7323648.1"/>
    </source>
</evidence>